<dbReference type="Gene3D" id="3.90.550.10">
    <property type="entry name" value="Spore Coat Polysaccharide Biosynthesis Protein SpsA, Chain A"/>
    <property type="match status" value="1"/>
</dbReference>
<evidence type="ECO:0000313" key="3">
    <source>
        <dbReference type="EMBL" id="GAA5021913.1"/>
    </source>
</evidence>
<dbReference type="PANTHER" id="PTHR43685">
    <property type="entry name" value="GLYCOSYLTRANSFERASE"/>
    <property type="match status" value="1"/>
</dbReference>
<organism evidence="3 4">
    <name type="scientific">Terrabacter aeriphilus</name>
    <dbReference type="NCBI Taxonomy" id="515662"/>
    <lineage>
        <taxon>Bacteria</taxon>
        <taxon>Bacillati</taxon>
        <taxon>Actinomycetota</taxon>
        <taxon>Actinomycetes</taxon>
        <taxon>Micrococcales</taxon>
        <taxon>Intrasporangiaceae</taxon>
        <taxon>Terrabacter</taxon>
    </lineage>
</organism>
<dbReference type="InterPro" id="IPR001173">
    <property type="entry name" value="Glyco_trans_2-like"/>
</dbReference>
<name>A0ABP9J937_9MICO</name>
<dbReference type="PANTHER" id="PTHR43685:SF2">
    <property type="entry name" value="GLYCOSYLTRANSFERASE 2-LIKE DOMAIN-CONTAINING PROTEIN"/>
    <property type="match status" value="1"/>
</dbReference>
<dbReference type="InterPro" id="IPR029044">
    <property type="entry name" value="Nucleotide-diphossugar_trans"/>
</dbReference>
<proteinExistence type="predicted"/>
<gene>
    <name evidence="3" type="ORF">GCM10023258_11710</name>
</gene>
<dbReference type="Pfam" id="PF00535">
    <property type="entry name" value="Glycos_transf_2"/>
    <property type="match status" value="1"/>
</dbReference>
<dbReference type="Proteomes" id="UP001500427">
    <property type="component" value="Unassembled WGS sequence"/>
</dbReference>
<feature type="domain" description="Glycosyltransferase 2-like" evidence="2">
    <location>
        <begin position="23"/>
        <end position="178"/>
    </location>
</feature>
<dbReference type="SUPFAM" id="SSF53448">
    <property type="entry name" value="Nucleotide-diphospho-sugar transferases"/>
    <property type="match status" value="1"/>
</dbReference>
<comment type="caution">
    <text evidence="3">The sequence shown here is derived from an EMBL/GenBank/DDBJ whole genome shotgun (WGS) entry which is preliminary data.</text>
</comment>
<dbReference type="EMBL" id="BAABIW010000009">
    <property type="protein sequence ID" value="GAA5021913.1"/>
    <property type="molecule type" value="Genomic_DNA"/>
</dbReference>
<keyword evidence="4" id="KW-1185">Reference proteome</keyword>
<sequence length="318" mass="34969">MEDSRSNEALQESDSDRRPSVGVVVATRDRPGPLRSALASILEQDYAGDIEVVVVFDQSEPDLSLERADGARRVRVVTNVRTPGLAGGRNTGILELDTPYLAFCDDDDEWLPGKLEAQVALLESRPDAVFCTTAMRVTWQGQTTDRLAGVDEVTLDHLARSRMAMLHSSAFVFRRDAALEQFGLVDETLPKSMAEDWDLLIRAARVCPVLHIDVPYVLVVWGASSYFNDAWFDRNEAHQWLIAHHPEFSASATGLGLMHGKLAFGNAAVGQRRRALQHAGVALRANWHEPRAYLALAVAAGVPARVVTETLNKRGHGI</sequence>
<evidence type="ECO:0000259" key="2">
    <source>
        <dbReference type="Pfam" id="PF00535"/>
    </source>
</evidence>
<accession>A0ABP9J937</accession>
<feature type="region of interest" description="Disordered" evidence="1">
    <location>
        <begin position="1"/>
        <end position="21"/>
    </location>
</feature>
<reference evidence="4" key="1">
    <citation type="journal article" date="2019" name="Int. J. Syst. Evol. Microbiol.">
        <title>The Global Catalogue of Microorganisms (GCM) 10K type strain sequencing project: providing services to taxonomists for standard genome sequencing and annotation.</title>
        <authorList>
            <consortium name="The Broad Institute Genomics Platform"/>
            <consortium name="The Broad Institute Genome Sequencing Center for Infectious Disease"/>
            <person name="Wu L."/>
            <person name="Ma J."/>
        </authorList>
    </citation>
    <scope>NUCLEOTIDE SEQUENCE [LARGE SCALE GENOMIC DNA]</scope>
    <source>
        <strain evidence="4">JCM 17687</strain>
    </source>
</reference>
<evidence type="ECO:0000256" key="1">
    <source>
        <dbReference type="SAM" id="MobiDB-lite"/>
    </source>
</evidence>
<dbReference type="RefSeq" id="WP_345506512.1">
    <property type="nucleotide sequence ID" value="NZ_BAABIW010000009.1"/>
</dbReference>
<protein>
    <recommendedName>
        <fullName evidence="2">Glycosyltransferase 2-like domain-containing protein</fullName>
    </recommendedName>
</protein>
<dbReference type="CDD" id="cd00761">
    <property type="entry name" value="Glyco_tranf_GTA_type"/>
    <property type="match status" value="1"/>
</dbReference>
<evidence type="ECO:0000313" key="4">
    <source>
        <dbReference type="Proteomes" id="UP001500427"/>
    </source>
</evidence>
<dbReference type="InterPro" id="IPR050834">
    <property type="entry name" value="Glycosyltransf_2"/>
</dbReference>